<feature type="transmembrane region" description="Helical" evidence="13">
    <location>
        <begin position="1022"/>
        <end position="1047"/>
    </location>
</feature>
<evidence type="ECO:0000256" key="2">
    <source>
        <dbReference type="ARBA" id="ARBA00022475"/>
    </source>
</evidence>
<dbReference type="GO" id="GO:0007189">
    <property type="term" value="P:adenylate cyclase-activating G protein-coupled receptor signaling pathway"/>
    <property type="evidence" value="ECO:0007669"/>
    <property type="project" value="TreeGrafter"/>
</dbReference>
<evidence type="ECO:0000256" key="7">
    <source>
        <dbReference type="ARBA" id="ARBA00023040"/>
    </source>
</evidence>
<dbReference type="InterPro" id="IPR016187">
    <property type="entry name" value="CTDL_fold"/>
</dbReference>
<dbReference type="PANTHER" id="PTHR24372:SF77">
    <property type="entry name" value="G-PROTEIN COUPLED RECEPTORS FAMILY 1 PROFILE DOMAIN-CONTAINING PROTEIN"/>
    <property type="match status" value="1"/>
</dbReference>
<keyword evidence="11" id="KW-0807">Transducer</keyword>
<dbReference type="EMBL" id="CAJHNH020002168">
    <property type="protein sequence ID" value="CAG5125792.1"/>
    <property type="molecule type" value="Genomic_DNA"/>
</dbReference>
<reference evidence="16" key="1">
    <citation type="submission" date="2021-04" db="EMBL/GenBank/DDBJ databases">
        <authorList>
            <consortium name="Molecular Ecology Group"/>
        </authorList>
    </citation>
    <scope>NUCLEOTIDE SEQUENCE</scope>
</reference>
<evidence type="ECO:0000256" key="11">
    <source>
        <dbReference type="ARBA" id="ARBA00023224"/>
    </source>
</evidence>
<dbReference type="PRINTS" id="PR00261">
    <property type="entry name" value="LDLRECEPTOR"/>
</dbReference>
<evidence type="ECO:0000256" key="4">
    <source>
        <dbReference type="ARBA" id="ARBA00022692"/>
    </source>
</evidence>
<dbReference type="InterPro" id="IPR001611">
    <property type="entry name" value="Leu-rich_rpt"/>
</dbReference>
<dbReference type="InterPro" id="IPR016186">
    <property type="entry name" value="C-type_lectin-like/link_sf"/>
</dbReference>
<dbReference type="Gene3D" id="3.80.10.10">
    <property type="entry name" value="Ribonuclease Inhibitor"/>
    <property type="match status" value="1"/>
</dbReference>
<dbReference type="Pfam" id="PF13855">
    <property type="entry name" value="LRR_8"/>
    <property type="match status" value="1"/>
</dbReference>
<dbReference type="Gene3D" id="3.10.100.10">
    <property type="entry name" value="Mannose-Binding Protein A, subunit A"/>
    <property type="match status" value="1"/>
</dbReference>
<feature type="transmembrane region" description="Helical" evidence="13">
    <location>
        <begin position="1067"/>
        <end position="1088"/>
    </location>
</feature>
<dbReference type="Pfam" id="PF00001">
    <property type="entry name" value="7tm_1"/>
    <property type="match status" value="1"/>
</dbReference>
<comment type="caution">
    <text evidence="12">Lacks conserved residue(s) required for the propagation of feature annotation.</text>
</comment>
<dbReference type="PANTHER" id="PTHR24372">
    <property type="entry name" value="GLYCOPROTEIN HORMONE RECEPTOR"/>
    <property type="match status" value="1"/>
</dbReference>
<evidence type="ECO:0000313" key="17">
    <source>
        <dbReference type="Proteomes" id="UP000678393"/>
    </source>
</evidence>
<evidence type="ECO:0000256" key="3">
    <source>
        <dbReference type="ARBA" id="ARBA00022614"/>
    </source>
</evidence>
<sequence length="1281" mass="145565">MFFIFFLTVARENTQGNFPLQNCEETTIEVLSLLDDSVDISWEEQHDLVLSFCSESPFCYGATVVDQLSAHTETSSFSDWIYQNGFRDYPPYMGGYVKHLELTRNVSIVLELKIGYVERLFEEISAQITDEAVRVGIIYLDGTTFTYEELKNVSSSLKQRKATDLKILVVVVGYKLEKEIVLLFDTIVLPDKELKKFGQYLLMAMCSWCSSGWFSLQHTTSLDMLSCYTIYHTPELHTWSSESKWCSTSFNSYLATIETVEEMLFLRKQAYEVFEEFKVSDLSFHIGLRRDVDSYEKRFQWETTSGRYRPLLFNHWLPGKPSRRFVSNDCGVWRFTNIWTDNKDSPNVVTNITKVASNEGWTDVYCQKEILSLAICEVTLPRRFNDSIQDQNEDGILKLQNGRTVSYLTKFVSVSANVANPTFFQFLKDNKQDFPIFDCGEDVGDGRYISYSLVCDFVDHCRNKRDELSCVNPRELNLENEVFCTSGQRLHSSKYICDNVKDCRDGSDEDDCMADNCKSVPCHDGSCLPLQWIDDGHIDCFIYENSNTDCFLSEENSHANVDFDLHDNTSCALVCNRDNCIDESMLNDGVEHCTGSEGPLDETIGALEPARTCRNAFGHFIWAPKCHYIKYRYGGIIGCRDMSHLRDCENFLCGHGFMKCYDSYCIPHHYLRDGKADCPTGEDEQLFYIGPRTGKYFACWDSNIFLHPVLVCNGRTDCPLGDDELDCHELCPGGFRCVAGTVMPSGYNSTVFSKPAVSDLDRRTRYLDLSGVEMEADFLSTFLVNDIPFNLKVLIMSKCSINSLYIPNPVEDGKKPPPLTIQKLDISYNIFEIFSEPDYNYYYKHIHYLNLSHNHELRLLTNLRFNLLEILDLSYTSILSLNDSVFASLPRLMHLNLSHTLISDFSGLYFNSKRTLQTLDLRGIPAEDIHDYSFHGLAISHTLYTDHFEICCPNIQSLIIASHACKASADAGAISSCFNLLGISVQRYLLWIVASLAVLGNVTVIVYRVIWDRSVLKSGFGLFVTNLGISDFIMGVYLFIIAGADYFFRDNYVLHDKSWRTSVVCKIAGFMACLSCEASTFFVFLITLDRFLVMKFPFGQKKCSKLIKISAVVLSWVASFLLALVPIVFGFDIYSSNAMCLGLPLTNTQAKGWIYSVVVFIIFNIIMFLFIACGQYAIFRAMSGNRISKSAVNMPRSRRVEDITVAKQLSLVVLSNFLFWFPVGVLGLMSLGGHGVSSEVYGWTTVLLLPINSAANPILYTIPALMAKWERFKTGDHRTLS</sequence>
<organism evidence="16 17">
    <name type="scientific">Candidula unifasciata</name>
    <dbReference type="NCBI Taxonomy" id="100452"/>
    <lineage>
        <taxon>Eukaryota</taxon>
        <taxon>Metazoa</taxon>
        <taxon>Spiralia</taxon>
        <taxon>Lophotrochozoa</taxon>
        <taxon>Mollusca</taxon>
        <taxon>Gastropoda</taxon>
        <taxon>Heterobranchia</taxon>
        <taxon>Euthyneura</taxon>
        <taxon>Panpulmonata</taxon>
        <taxon>Eupulmonata</taxon>
        <taxon>Stylommatophora</taxon>
        <taxon>Helicina</taxon>
        <taxon>Helicoidea</taxon>
        <taxon>Geomitridae</taxon>
        <taxon>Candidula</taxon>
    </lineage>
</organism>
<name>A0A8S3ZF93_9EUPU</name>
<dbReference type="GO" id="GO:0009755">
    <property type="term" value="P:hormone-mediated signaling pathway"/>
    <property type="evidence" value="ECO:0007669"/>
    <property type="project" value="TreeGrafter"/>
</dbReference>
<dbReference type="SUPFAM" id="SSF56436">
    <property type="entry name" value="C-type lectin-like"/>
    <property type="match status" value="1"/>
</dbReference>
<dbReference type="GO" id="GO:0005886">
    <property type="term" value="C:plasma membrane"/>
    <property type="evidence" value="ECO:0007669"/>
    <property type="project" value="UniProtKB-SubCell"/>
</dbReference>
<feature type="transmembrane region" description="Helical" evidence="13">
    <location>
        <begin position="1241"/>
        <end position="1262"/>
    </location>
</feature>
<dbReference type="PROSITE" id="PS50041">
    <property type="entry name" value="C_TYPE_LECTIN_2"/>
    <property type="match status" value="1"/>
</dbReference>
<keyword evidence="3" id="KW-0433">Leucine-rich repeat</keyword>
<dbReference type="SMART" id="SM00192">
    <property type="entry name" value="LDLa"/>
    <property type="match status" value="4"/>
</dbReference>
<dbReference type="CDD" id="cd00112">
    <property type="entry name" value="LDLa"/>
    <property type="match status" value="2"/>
</dbReference>
<evidence type="ECO:0000256" key="1">
    <source>
        <dbReference type="ARBA" id="ARBA00004651"/>
    </source>
</evidence>
<dbReference type="InterPro" id="IPR036055">
    <property type="entry name" value="LDL_receptor-like_sf"/>
</dbReference>
<dbReference type="Gene3D" id="4.10.400.10">
    <property type="entry name" value="Low-density Lipoprotein Receptor"/>
    <property type="match status" value="2"/>
</dbReference>
<keyword evidence="7" id="KW-0297">G-protein coupled receptor</keyword>
<dbReference type="SUPFAM" id="SSF81321">
    <property type="entry name" value="Family A G protein-coupled receptor-like"/>
    <property type="match status" value="1"/>
</dbReference>
<keyword evidence="2" id="KW-1003">Cell membrane</keyword>
<keyword evidence="17" id="KW-1185">Reference proteome</keyword>
<feature type="transmembrane region" description="Helical" evidence="13">
    <location>
        <begin position="1209"/>
        <end position="1229"/>
    </location>
</feature>
<dbReference type="OrthoDB" id="6154043at2759"/>
<evidence type="ECO:0000313" key="16">
    <source>
        <dbReference type="EMBL" id="CAG5125792.1"/>
    </source>
</evidence>
<dbReference type="PROSITE" id="PS50262">
    <property type="entry name" value="G_PROTEIN_RECEP_F1_2"/>
    <property type="match status" value="1"/>
</dbReference>
<evidence type="ECO:0000256" key="9">
    <source>
        <dbReference type="ARBA" id="ARBA00023157"/>
    </source>
</evidence>
<dbReference type="InterPro" id="IPR017452">
    <property type="entry name" value="GPCR_Rhodpsn_7TM"/>
</dbReference>
<feature type="transmembrane region" description="Helical" evidence="13">
    <location>
        <begin position="988"/>
        <end position="1010"/>
    </location>
</feature>
<comment type="caution">
    <text evidence="16">The sequence shown here is derived from an EMBL/GenBank/DDBJ whole genome shotgun (WGS) entry which is preliminary data.</text>
</comment>
<evidence type="ECO:0000256" key="6">
    <source>
        <dbReference type="ARBA" id="ARBA00022989"/>
    </source>
</evidence>
<dbReference type="SUPFAM" id="SSF57424">
    <property type="entry name" value="LDL receptor-like module"/>
    <property type="match status" value="3"/>
</dbReference>
<keyword evidence="10" id="KW-0675">Receptor</keyword>
<keyword evidence="5" id="KW-0677">Repeat</keyword>
<evidence type="ECO:0000256" key="5">
    <source>
        <dbReference type="ARBA" id="ARBA00022737"/>
    </source>
</evidence>
<keyword evidence="6 13" id="KW-1133">Transmembrane helix</keyword>
<dbReference type="InterPro" id="IPR002172">
    <property type="entry name" value="LDrepeatLR_classA_rpt"/>
</dbReference>
<comment type="subcellular location">
    <subcellularLocation>
        <location evidence="1">Cell membrane</location>
        <topology evidence="1">Multi-pass membrane protein</topology>
    </subcellularLocation>
</comment>
<keyword evidence="4 13" id="KW-0812">Transmembrane</keyword>
<evidence type="ECO:0000256" key="12">
    <source>
        <dbReference type="PROSITE-ProRule" id="PRU00124"/>
    </source>
</evidence>
<dbReference type="CDD" id="cd00037">
    <property type="entry name" value="CLECT"/>
    <property type="match status" value="1"/>
</dbReference>
<dbReference type="Proteomes" id="UP000678393">
    <property type="component" value="Unassembled WGS sequence"/>
</dbReference>
<evidence type="ECO:0000259" key="15">
    <source>
        <dbReference type="PROSITE" id="PS50262"/>
    </source>
</evidence>
<dbReference type="InterPro" id="IPR001304">
    <property type="entry name" value="C-type_lectin-like"/>
</dbReference>
<dbReference type="PROSITE" id="PS50068">
    <property type="entry name" value="LDLRA_2"/>
    <property type="match status" value="1"/>
</dbReference>
<feature type="domain" description="G-protein coupled receptors family 1 profile" evidence="15">
    <location>
        <begin position="1000"/>
        <end position="1260"/>
    </location>
</feature>
<evidence type="ECO:0000256" key="13">
    <source>
        <dbReference type="SAM" id="Phobius"/>
    </source>
</evidence>
<feature type="transmembrane region" description="Helical" evidence="13">
    <location>
        <begin position="1153"/>
        <end position="1179"/>
    </location>
</feature>
<dbReference type="PROSITE" id="PS00237">
    <property type="entry name" value="G_PROTEIN_RECEP_F1_1"/>
    <property type="match status" value="1"/>
</dbReference>
<dbReference type="GO" id="GO:0008528">
    <property type="term" value="F:G protein-coupled peptide receptor activity"/>
    <property type="evidence" value="ECO:0007669"/>
    <property type="project" value="TreeGrafter"/>
</dbReference>
<protein>
    <submittedName>
        <fullName evidence="16">Uncharacterized protein</fullName>
    </submittedName>
</protein>
<dbReference type="InterPro" id="IPR032675">
    <property type="entry name" value="LRR_dom_sf"/>
</dbReference>
<dbReference type="SUPFAM" id="SSF52058">
    <property type="entry name" value="L domain-like"/>
    <property type="match status" value="1"/>
</dbReference>
<feature type="domain" description="C-type lectin" evidence="14">
    <location>
        <begin position="227"/>
        <end position="341"/>
    </location>
</feature>
<feature type="transmembrane region" description="Helical" evidence="13">
    <location>
        <begin position="1109"/>
        <end position="1133"/>
    </location>
</feature>
<evidence type="ECO:0000256" key="8">
    <source>
        <dbReference type="ARBA" id="ARBA00023136"/>
    </source>
</evidence>
<accession>A0A8S3ZF93</accession>
<dbReference type="InterPro" id="IPR000276">
    <property type="entry name" value="GPCR_Rhodpsn"/>
</dbReference>
<proteinExistence type="predicted"/>
<gene>
    <name evidence="16" type="ORF">CUNI_LOCUS11350</name>
</gene>
<feature type="disulfide bond" evidence="12">
    <location>
        <begin position="497"/>
        <end position="512"/>
    </location>
</feature>
<dbReference type="Gene3D" id="1.20.1070.10">
    <property type="entry name" value="Rhodopsin 7-helix transmembrane proteins"/>
    <property type="match status" value="1"/>
</dbReference>
<evidence type="ECO:0000259" key="14">
    <source>
        <dbReference type="PROSITE" id="PS50041"/>
    </source>
</evidence>
<keyword evidence="8 13" id="KW-0472">Membrane</keyword>
<dbReference type="SMART" id="SM00034">
    <property type="entry name" value="CLECT"/>
    <property type="match status" value="1"/>
</dbReference>
<evidence type="ECO:0000256" key="10">
    <source>
        <dbReference type="ARBA" id="ARBA00023170"/>
    </source>
</evidence>
<keyword evidence="9 12" id="KW-1015">Disulfide bond</keyword>